<feature type="non-terminal residue" evidence="2">
    <location>
        <position position="1"/>
    </location>
</feature>
<dbReference type="Pfam" id="PF04857">
    <property type="entry name" value="CAF1"/>
    <property type="match status" value="1"/>
</dbReference>
<reference evidence="2 3" key="1">
    <citation type="submission" date="2023-11" db="EMBL/GenBank/DDBJ databases">
        <title>Halocaridina rubra genome assembly.</title>
        <authorList>
            <person name="Smith C."/>
        </authorList>
    </citation>
    <scope>NUCLEOTIDE SEQUENCE [LARGE SCALE GENOMIC DNA]</scope>
    <source>
        <strain evidence="2">EP-1</strain>
        <tissue evidence="2">Whole</tissue>
    </source>
</reference>
<sequence>FHRNLPKSYESFKSSLHEMFPIIYDTKYLATNLKRLFQGDQANSPWRSTSLPDLASYLEREKGVLYVPAIHHSSDNIYNHQQLLHEAGYDAFLTGFIFLKLSHMFVMLQLPS</sequence>
<dbReference type="InterPro" id="IPR036397">
    <property type="entry name" value="RNaseH_sf"/>
</dbReference>
<dbReference type="PANTHER" id="PTHR15092:SF22">
    <property type="entry name" value="POLY(A)-SPECIFIC RIBONUCLEASE PNLDC1"/>
    <property type="match status" value="1"/>
</dbReference>
<comment type="caution">
    <text evidence="2">The sequence shown here is derived from an EMBL/GenBank/DDBJ whole genome shotgun (WGS) entry which is preliminary data.</text>
</comment>
<dbReference type="InterPro" id="IPR051181">
    <property type="entry name" value="CAF1_poly(A)_ribonucleases"/>
</dbReference>
<dbReference type="InterPro" id="IPR006941">
    <property type="entry name" value="RNase_CAF1"/>
</dbReference>
<organism evidence="2 3">
    <name type="scientific">Halocaridina rubra</name>
    <name type="common">Hawaiian red shrimp</name>
    <dbReference type="NCBI Taxonomy" id="373956"/>
    <lineage>
        <taxon>Eukaryota</taxon>
        <taxon>Metazoa</taxon>
        <taxon>Ecdysozoa</taxon>
        <taxon>Arthropoda</taxon>
        <taxon>Crustacea</taxon>
        <taxon>Multicrustacea</taxon>
        <taxon>Malacostraca</taxon>
        <taxon>Eumalacostraca</taxon>
        <taxon>Eucarida</taxon>
        <taxon>Decapoda</taxon>
        <taxon>Pleocyemata</taxon>
        <taxon>Caridea</taxon>
        <taxon>Atyoidea</taxon>
        <taxon>Atyidae</taxon>
        <taxon>Halocaridina</taxon>
    </lineage>
</organism>
<dbReference type="PANTHER" id="PTHR15092">
    <property type="entry name" value="POLY A -SPECIFIC RIBONUCLEASE/TARGET OF EGR1, MEMBER 1"/>
    <property type="match status" value="1"/>
</dbReference>
<dbReference type="Gene3D" id="3.30.420.10">
    <property type="entry name" value="Ribonuclease H-like superfamily/Ribonuclease H"/>
    <property type="match status" value="1"/>
</dbReference>
<proteinExistence type="inferred from homology"/>
<dbReference type="Proteomes" id="UP001381693">
    <property type="component" value="Unassembled WGS sequence"/>
</dbReference>
<dbReference type="AlphaFoldDB" id="A0AAN9AAJ9"/>
<dbReference type="GO" id="GO:0003723">
    <property type="term" value="F:RNA binding"/>
    <property type="evidence" value="ECO:0007669"/>
    <property type="project" value="TreeGrafter"/>
</dbReference>
<dbReference type="GO" id="GO:0005634">
    <property type="term" value="C:nucleus"/>
    <property type="evidence" value="ECO:0007669"/>
    <property type="project" value="TreeGrafter"/>
</dbReference>
<protein>
    <submittedName>
        <fullName evidence="2">Uncharacterized protein</fullName>
    </submittedName>
</protein>
<evidence type="ECO:0000256" key="1">
    <source>
        <dbReference type="ARBA" id="ARBA00008372"/>
    </source>
</evidence>
<comment type="similarity">
    <text evidence="1">Belongs to the CAF1 family.</text>
</comment>
<dbReference type="EMBL" id="JAXCGZ010005847">
    <property type="protein sequence ID" value="KAK7080619.1"/>
    <property type="molecule type" value="Genomic_DNA"/>
</dbReference>
<gene>
    <name evidence="2" type="ORF">SK128_019041</name>
</gene>
<dbReference type="SUPFAM" id="SSF53098">
    <property type="entry name" value="Ribonuclease H-like"/>
    <property type="match status" value="1"/>
</dbReference>
<name>A0AAN9AAJ9_HALRR</name>
<dbReference type="GO" id="GO:1990432">
    <property type="term" value="P:siRNA 3'-end processing"/>
    <property type="evidence" value="ECO:0007669"/>
    <property type="project" value="TreeGrafter"/>
</dbReference>
<dbReference type="GO" id="GO:0005783">
    <property type="term" value="C:endoplasmic reticulum"/>
    <property type="evidence" value="ECO:0007669"/>
    <property type="project" value="TreeGrafter"/>
</dbReference>
<dbReference type="InterPro" id="IPR012337">
    <property type="entry name" value="RNaseH-like_sf"/>
</dbReference>
<dbReference type="GO" id="GO:0000289">
    <property type="term" value="P:nuclear-transcribed mRNA poly(A) tail shortening"/>
    <property type="evidence" value="ECO:0007669"/>
    <property type="project" value="TreeGrafter"/>
</dbReference>
<dbReference type="GO" id="GO:1990431">
    <property type="term" value="P:priRNA 3'-end processing"/>
    <property type="evidence" value="ECO:0007669"/>
    <property type="project" value="TreeGrafter"/>
</dbReference>
<keyword evidence="3" id="KW-1185">Reference proteome</keyword>
<evidence type="ECO:0000313" key="3">
    <source>
        <dbReference type="Proteomes" id="UP001381693"/>
    </source>
</evidence>
<dbReference type="GO" id="GO:0000175">
    <property type="term" value="F:3'-5'-RNA exonuclease activity"/>
    <property type="evidence" value="ECO:0007669"/>
    <property type="project" value="TreeGrafter"/>
</dbReference>
<accession>A0AAN9AAJ9</accession>
<feature type="non-terminal residue" evidence="2">
    <location>
        <position position="112"/>
    </location>
</feature>
<evidence type="ECO:0000313" key="2">
    <source>
        <dbReference type="EMBL" id="KAK7080619.1"/>
    </source>
</evidence>